<keyword evidence="5" id="KW-0238">DNA-binding</keyword>
<gene>
    <name evidence="11" type="ORF">OTI717_LOCUS34315</name>
    <name evidence="10" type="ORF">RFH988_LOCUS16888</name>
</gene>
<dbReference type="InterPro" id="IPR035500">
    <property type="entry name" value="NHR-like_dom_sf"/>
</dbReference>
<keyword evidence="1" id="KW-0479">Metal-binding</keyword>
<dbReference type="PANTHER" id="PTHR24082:SF283">
    <property type="entry name" value="NUCLEAR HORMONE RECEPTOR HR96"/>
    <property type="match status" value="1"/>
</dbReference>
<keyword evidence="2" id="KW-0863">Zinc-finger</keyword>
<dbReference type="SMART" id="SM00399">
    <property type="entry name" value="ZnF_C4"/>
    <property type="match status" value="1"/>
</dbReference>
<keyword evidence="6" id="KW-0804">Transcription</keyword>
<dbReference type="GO" id="GO:0004879">
    <property type="term" value="F:nuclear receptor activity"/>
    <property type="evidence" value="ECO:0007669"/>
    <property type="project" value="TreeGrafter"/>
</dbReference>
<dbReference type="PRINTS" id="PR00047">
    <property type="entry name" value="STROIDFINGER"/>
</dbReference>
<evidence type="ECO:0000256" key="6">
    <source>
        <dbReference type="ARBA" id="ARBA00023163"/>
    </source>
</evidence>
<protein>
    <recommendedName>
        <fullName evidence="9">Nuclear receptor domain-containing protein</fullName>
    </recommendedName>
</protein>
<dbReference type="GO" id="GO:0000978">
    <property type="term" value="F:RNA polymerase II cis-regulatory region sequence-specific DNA binding"/>
    <property type="evidence" value="ECO:0007669"/>
    <property type="project" value="TreeGrafter"/>
</dbReference>
<sequence>MMEKSSSNNSKENKRQSTTKSIECKTCGDTAKYSYFGVISCDACKVFFKRNAERGPKAFKCHFDGNWQININTRHVCSYCRLVKCLESGMQTEMIRSSIRKKNKTKKKRKLIMDTIQIKTSTTLVRLNQPEQFPTLNLLRSDQSTLAIDQWNFISNLSHCYDEYSGILLGEHYIREQNLLPLKLRFKSASMIEFFQILLDTSQSIYKNNQDFLSLSEYDRSILLHSTFIYTSSLSANSIHYQIGLFNCPAFYTTIELIGNPNAAAANKRIAKRMDFDMITMKLFLAIISFSTIRCTIYSNTPLENLSKIKKILDIQNKYIELLWRYLLYKYNFERSVICLSNLIRCLFAINEALAEAYDFQWYTDTIDSLVQQTQQTLNFND</sequence>
<organism evidence="11 12">
    <name type="scientific">Rotaria sordida</name>
    <dbReference type="NCBI Taxonomy" id="392033"/>
    <lineage>
        <taxon>Eukaryota</taxon>
        <taxon>Metazoa</taxon>
        <taxon>Spiralia</taxon>
        <taxon>Gnathifera</taxon>
        <taxon>Rotifera</taxon>
        <taxon>Eurotatoria</taxon>
        <taxon>Bdelloidea</taxon>
        <taxon>Philodinida</taxon>
        <taxon>Philodinidae</taxon>
        <taxon>Rotaria</taxon>
    </lineage>
</organism>
<dbReference type="GO" id="GO:0045944">
    <property type="term" value="P:positive regulation of transcription by RNA polymerase II"/>
    <property type="evidence" value="ECO:0007669"/>
    <property type="project" value="TreeGrafter"/>
</dbReference>
<dbReference type="AlphaFoldDB" id="A0A819VAD3"/>
<evidence type="ECO:0000256" key="3">
    <source>
        <dbReference type="ARBA" id="ARBA00022833"/>
    </source>
</evidence>
<dbReference type="EMBL" id="CAJOAX010012093">
    <property type="protein sequence ID" value="CAF4105871.1"/>
    <property type="molecule type" value="Genomic_DNA"/>
</dbReference>
<dbReference type="Gene3D" id="3.30.50.10">
    <property type="entry name" value="Erythroid Transcription Factor GATA-1, subunit A"/>
    <property type="match status" value="1"/>
</dbReference>
<dbReference type="Pfam" id="PF00105">
    <property type="entry name" value="zf-C4"/>
    <property type="match status" value="1"/>
</dbReference>
<keyword evidence="4" id="KW-0805">Transcription regulation</keyword>
<feature type="domain" description="Nuclear receptor" evidence="9">
    <location>
        <begin position="21"/>
        <end position="97"/>
    </location>
</feature>
<keyword evidence="7" id="KW-0675">Receptor</keyword>
<evidence type="ECO:0000313" key="10">
    <source>
        <dbReference type="EMBL" id="CAF1054030.1"/>
    </source>
</evidence>
<evidence type="ECO:0000256" key="5">
    <source>
        <dbReference type="ARBA" id="ARBA00023125"/>
    </source>
</evidence>
<reference evidence="11" key="1">
    <citation type="submission" date="2021-02" db="EMBL/GenBank/DDBJ databases">
        <authorList>
            <person name="Nowell W R."/>
        </authorList>
    </citation>
    <scope>NUCLEOTIDE SEQUENCE</scope>
</reference>
<dbReference type="OrthoDB" id="10018779at2759"/>
<dbReference type="PROSITE" id="PS00031">
    <property type="entry name" value="NUCLEAR_REC_DBD_1"/>
    <property type="match status" value="1"/>
</dbReference>
<dbReference type="Proteomes" id="UP000663882">
    <property type="component" value="Unassembled WGS sequence"/>
</dbReference>
<dbReference type="Proteomes" id="UP000663823">
    <property type="component" value="Unassembled WGS sequence"/>
</dbReference>
<accession>A0A819VAD3</accession>
<dbReference type="SUPFAM" id="SSF57716">
    <property type="entry name" value="Glucocorticoid receptor-like (DNA-binding domain)"/>
    <property type="match status" value="1"/>
</dbReference>
<dbReference type="GO" id="GO:0008270">
    <property type="term" value="F:zinc ion binding"/>
    <property type="evidence" value="ECO:0007669"/>
    <property type="project" value="UniProtKB-KW"/>
</dbReference>
<dbReference type="GO" id="GO:0030154">
    <property type="term" value="P:cell differentiation"/>
    <property type="evidence" value="ECO:0007669"/>
    <property type="project" value="TreeGrafter"/>
</dbReference>
<comment type="caution">
    <text evidence="11">The sequence shown here is derived from an EMBL/GenBank/DDBJ whole genome shotgun (WGS) entry which is preliminary data.</text>
</comment>
<dbReference type="InterPro" id="IPR050234">
    <property type="entry name" value="Nuclear_hormone_rcpt_NR1"/>
</dbReference>
<dbReference type="EMBL" id="CAJNOO010000881">
    <property type="protein sequence ID" value="CAF1054030.1"/>
    <property type="molecule type" value="Genomic_DNA"/>
</dbReference>
<evidence type="ECO:0000256" key="1">
    <source>
        <dbReference type="ARBA" id="ARBA00022723"/>
    </source>
</evidence>
<evidence type="ECO:0000313" key="11">
    <source>
        <dbReference type="EMBL" id="CAF4105871.1"/>
    </source>
</evidence>
<dbReference type="InterPro" id="IPR001628">
    <property type="entry name" value="Znf_hrmn_rcpt"/>
</dbReference>
<keyword evidence="8" id="KW-0539">Nucleus</keyword>
<evidence type="ECO:0000313" key="12">
    <source>
        <dbReference type="Proteomes" id="UP000663823"/>
    </source>
</evidence>
<evidence type="ECO:0000256" key="7">
    <source>
        <dbReference type="ARBA" id="ARBA00023170"/>
    </source>
</evidence>
<evidence type="ECO:0000256" key="8">
    <source>
        <dbReference type="ARBA" id="ARBA00023242"/>
    </source>
</evidence>
<evidence type="ECO:0000256" key="4">
    <source>
        <dbReference type="ARBA" id="ARBA00023015"/>
    </source>
</evidence>
<dbReference type="InterPro" id="IPR013088">
    <property type="entry name" value="Znf_NHR/GATA"/>
</dbReference>
<dbReference type="GO" id="GO:0000122">
    <property type="term" value="P:negative regulation of transcription by RNA polymerase II"/>
    <property type="evidence" value="ECO:0007669"/>
    <property type="project" value="TreeGrafter"/>
</dbReference>
<dbReference type="SUPFAM" id="SSF48508">
    <property type="entry name" value="Nuclear receptor ligand-binding domain"/>
    <property type="match status" value="1"/>
</dbReference>
<evidence type="ECO:0000256" key="2">
    <source>
        <dbReference type="ARBA" id="ARBA00022771"/>
    </source>
</evidence>
<evidence type="ECO:0000259" key="9">
    <source>
        <dbReference type="PROSITE" id="PS51030"/>
    </source>
</evidence>
<proteinExistence type="predicted"/>
<name>A0A819VAD3_9BILA</name>
<dbReference type="PANTHER" id="PTHR24082">
    <property type="entry name" value="NUCLEAR HORMONE RECEPTOR"/>
    <property type="match status" value="1"/>
</dbReference>
<keyword evidence="3" id="KW-0862">Zinc</keyword>
<dbReference type="PROSITE" id="PS51030">
    <property type="entry name" value="NUCLEAR_REC_DBD_2"/>
    <property type="match status" value="1"/>
</dbReference>